<reference evidence="2" key="1">
    <citation type="journal article" date="2017" name="Environ. Microbiol. Rep.">
        <title>Genetic Diversity of Marine Anaerobic Ammonium-Oxidizing Bacteria as Revealed by Genomic and Proteomic Analyses of 'Candidatus Scalindua japonica'.</title>
        <authorList>
            <person name="Oshiki M."/>
            <person name="Mizuto K."/>
            <person name="Kimura Z."/>
            <person name="Kindaichi T."/>
            <person name="Satoh H."/>
            <person name="Okabe S."/>
        </authorList>
    </citation>
    <scope>NUCLEOTIDE SEQUENCE [LARGE SCALE GENOMIC DNA]</scope>
    <source>
        <strain evidence="2">husup-a2</strain>
    </source>
</reference>
<dbReference type="AlphaFoldDB" id="A0A286TY12"/>
<gene>
    <name evidence="1" type="ORF">SCALIN_C14_0054</name>
</gene>
<evidence type="ECO:0000313" key="2">
    <source>
        <dbReference type="Proteomes" id="UP000218542"/>
    </source>
</evidence>
<dbReference type="OrthoDB" id="9905040at2"/>
<name>A0A286TY12_9BACT</name>
<evidence type="ECO:0000313" key="1">
    <source>
        <dbReference type="EMBL" id="GAX60789.1"/>
    </source>
</evidence>
<sequence length="60" mass="7136">MASNLKVNSKKNYDKTERLAFLKERYKKLILEPRKEIESEIEKDLNEEDIIETSSVDSLY</sequence>
<keyword evidence="2" id="KW-1185">Reference proteome</keyword>
<proteinExistence type="predicted"/>
<dbReference type="RefSeq" id="WP_096894188.1">
    <property type="nucleotide sequence ID" value="NZ_BAOS01000014.1"/>
</dbReference>
<dbReference type="Proteomes" id="UP000218542">
    <property type="component" value="Unassembled WGS sequence"/>
</dbReference>
<accession>A0A286TY12</accession>
<comment type="caution">
    <text evidence="1">The sequence shown here is derived from an EMBL/GenBank/DDBJ whole genome shotgun (WGS) entry which is preliminary data.</text>
</comment>
<dbReference type="EMBL" id="BAOS01000014">
    <property type="protein sequence ID" value="GAX60789.1"/>
    <property type="molecule type" value="Genomic_DNA"/>
</dbReference>
<protein>
    <submittedName>
        <fullName evidence="1">Preprotein translocase subunit YidC</fullName>
    </submittedName>
</protein>
<organism evidence="1 2">
    <name type="scientific">Candidatus Scalindua japonica</name>
    <dbReference type="NCBI Taxonomy" id="1284222"/>
    <lineage>
        <taxon>Bacteria</taxon>
        <taxon>Pseudomonadati</taxon>
        <taxon>Planctomycetota</taxon>
        <taxon>Candidatus Brocadiia</taxon>
        <taxon>Candidatus Brocadiales</taxon>
        <taxon>Candidatus Scalinduaceae</taxon>
        <taxon>Candidatus Scalindua</taxon>
    </lineage>
</organism>